<accession>C1C2Y0</accession>
<dbReference type="GO" id="GO:0046872">
    <property type="term" value="F:metal ion binding"/>
    <property type="evidence" value="ECO:0007669"/>
    <property type="project" value="UniProtKB-KW"/>
</dbReference>
<dbReference type="InterPro" id="IPR036589">
    <property type="entry name" value="HCY_dom_sf"/>
</dbReference>
<evidence type="ECO:0000256" key="4">
    <source>
        <dbReference type="ARBA" id="ARBA00022833"/>
    </source>
</evidence>
<comment type="pathway">
    <text evidence="5">Amino-acid biosynthesis; L-methionine biosynthesis via de novo pathway.</text>
</comment>
<dbReference type="PANTHER" id="PTHR46015:SF1">
    <property type="entry name" value="HOMOCYSTEINE S-METHYLTRANSFERASE-LIKE ISOFORM 1"/>
    <property type="match status" value="1"/>
</dbReference>
<keyword evidence="2 6" id="KW-0808">Transferase</keyword>
<feature type="domain" description="Hcy-binding" evidence="7">
    <location>
        <begin position="8"/>
        <end position="326"/>
    </location>
</feature>
<evidence type="ECO:0000256" key="5">
    <source>
        <dbReference type="ARBA" id="ARBA00034478"/>
    </source>
</evidence>
<evidence type="ECO:0000256" key="1">
    <source>
        <dbReference type="ARBA" id="ARBA00022603"/>
    </source>
</evidence>
<name>C1C2Y0_CALCM</name>
<keyword evidence="3 6" id="KW-0479">Metal-binding</keyword>
<dbReference type="InterPro" id="IPR003726">
    <property type="entry name" value="HCY_dom"/>
</dbReference>
<dbReference type="GO" id="GO:0033528">
    <property type="term" value="P:S-methylmethionine cycle"/>
    <property type="evidence" value="ECO:0007669"/>
    <property type="project" value="TreeGrafter"/>
</dbReference>
<dbReference type="PANTHER" id="PTHR46015">
    <property type="entry name" value="ZGC:172121"/>
    <property type="match status" value="1"/>
</dbReference>
<dbReference type="SUPFAM" id="SSF82282">
    <property type="entry name" value="Homocysteine S-methyltransferase"/>
    <property type="match status" value="1"/>
</dbReference>
<dbReference type="AlphaFoldDB" id="C1C2Y0"/>
<protein>
    <submittedName>
        <fullName evidence="8">Homocysteine S-methyltransferase 1</fullName>
    </submittedName>
</protein>
<dbReference type="GO" id="GO:0009086">
    <property type="term" value="P:methionine biosynthetic process"/>
    <property type="evidence" value="ECO:0007669"/>
    <property type="project" value="TreeGrafter"/>
</dbReference>
<comment type="cofactor">
    <cofactor evidence="6">
        <name>Zn(2+)</name>
        <dbReference type="ChEBI" id="CHEBI:29105"/>
    </cofactor>
</comment>
<evidence type="ECO:0000256" key="2">
    <source>
        <dbReference type="ARBA" id="ARBA00022679"/>
    </source>
</evidence>
<dbReference type="GO" id="GO:0032259">
    <property type="term" value="P:methylation"/>
    <property type="evidence" value="ECO:0007669"/>
    <property type="project" value="UniProtKB-KW"/>
</dbReference>
<reference evidence="8" key="1">
    <citation type="submission" date="2009-03" db="EMBL/GenBank/DDBJ databases">
        <title>Caligus clemensi ESTs and full-length cDNAs.</title>
        <authorList>
            <person name="Yasuike M."/>
            <person name="von Schalburg K."/>
            <person name="Cooper G."/>
            <person name="Leong J."/>
            <person name="Jones S.R.M."/>
            <person name="Koop B.F."/>
        </authorList>
    </citation>
    <scope>NUCLEOTIDE SEQUENCE</scope>
    <source>
        <tissue evidence="8">Whole</tissue>
    </source>
</reference>
<sequence>MTDIFYPVYPRVLGSRNEIFILDGGFSTQIQQHAGKDSFEGRPQWTSELNTENPEAVKRSHMDYLSNCSGDLISSNTYQAASSSIEKAVELCDEAILEASHVPRKAGIVGSLGPYAAFQPSGSEYNSSDGMSYPPLADEELKEWYKDRIRHLMIAGVDVIAFETMPCIKEALVALDIIDNVINAKCWISFQCRDGKHLAYGESFKDAVERLLNHPAFVKRKLLYIGINCTSPKYISSLLKLAERVNKKMNFPDKYGYWRIPYVVYPNRGVYCKEKCCYVLDKDDPLGGGDEGILKRCHEWMLLGTRVIGGCCGVDANLIKEIRNQVSEHLFDVLDKENDIDYFIDHEVIESRLLKPVEKDKIERRTKTNDFTDSLWNMCEMPYKNPGWVNE</sequence>
<dbReference type="Pfam" id="PF02574">
    <property type="entry name" value="S-methyl_trans"/>
    <property type="match status" value="1"/>
</dbReference>
<keyword evidence="4 6" id="KW-0862">Zinc</keyword>
<feature type="binding site" evidence="6">
    <location>
        <position position="311"/>
    </location>
    <ligand>
        <name>Zn(2+)</name>
        <dbReference type="ChEBI" id="CHEBI:29105"/>
    </ligand>
</feature>
<dbReference type="EMBL" id="BT081209">
    <property type="protein sequence ID" value="ACO15633.1"/>
    <property type="molecule type" value="mRNA"/>
</dbReference>
<dbReference type="InterPro" id="IPR051486">
    <property type="entry name" value="Hcy_S-methyltransferase"/>
</dbReference>
<feature type="binding site" evidence="6">
    <location>
        <position position="312"/>
    </location>
    <ligand>
        <name>Zn(2+)</name>
        <dbReference type="ChEBI" id="CHEBI:29105"/>
    </ligand>
</feature>
<organism evidence="8">
    <name type="scientific">Caligus clemensi</name>
    <name type="common">Sea louse</name>
    <dbReference type="NCBI Taxonomy" id="344056"/>
    <lineage>
        <taxon>Eukaryota</taxon>
        <taxon>Metazoa</taxon>
        <taxon>Ecdysozoa</taxon>
        <taxon>Arthropoda</taxon>
        <taxon>Crustacea</taxon>
        <taxon>Multicrustacea</taxon>
        <taxon>Hexanauplia</taxon>
        <taxon>Copepoda</taxon>
        <taxon>Siphonostomatoida</taxon>
        <taxon>Caligidae</taxon>
        <taxon>Caligus</taxon>
    </lineage>
</organism>
<feature type="binding site" evidence="6">
    <location>
        <position position="229"/>
    </location>
    <ligand>
        <name>Zn(2+)</name>
        <dbReference type="ChEBI" id="CHEBI:29105"/>
    </ligand>
</feature>
<gene>
    <name evidence="8" type="primary">HMT1</name>
</gene>
<evidence type="ECO:0000256" key="6">
    <source>
        <dbReference type="PROSITE-ProRule" id="PRU00333"/>
    </source>
</evidence>
<keyword evidence="1 6" id="KW-0489">Methyltransferase</keyword>
<evidence type="ECO:0000313" key="8">
    <source>
        <dbReference type="EMBL" id="ACO15633.1"/>
    </source>
</evidence>
<proteinExistence type="evidence at transcript level"/>
<evidence type="ECO:0000259" key="7">
    <source>
        <dbReference type="PROSITE" id="PS50970"/>
    </source>
</evidence>
<evidence type="ECO:0000256" key="3">
    <source>
        <dbReference type="ARBA" id="ARBA00022723"/>
    </source>
</evidence>
<dbReference type="Gene3D" id="3.20.20.330">
    <property type="entry name" value="Homocysteine-binding-like domain"/>
    <property type="match status" value="1"/>
</dbReference>
<dbReference type="PROSITE" id="PS50970">
    <property type="entry name" value="HCY"/>
    <property type="match status" value="1"/>
</dbReference>
<dbReference type="GO" id="GO:0008898">
    <property type="term" value="F:S-adenosylmethionine-homocysteine S-methyltransferase activity"/>
    <property type="evidence" value="ECO:0007669"/>
    <property type="project" value="TreeGrafter"/>
</dbReference>